<dbReference type="PROSITE" id="PS50889">
    <property type="entry name" value="S4"/>
    <property type="match status" value="1"/>
</dbReference>
<evidence type="ECO:0000256" key="1">
    <source>
        <dbReference type="ARBA" id="ARBA00010876"/>
    </source>
</evidence>
<sequence>MRRRVQPDREFRVEREARLLEYLIALFPEKSRTEVKSYLTHRQISVNGKTETAHDTPLRPGDALTLHSVGARRDSTKWKIRVVYEDKHLAVVEKRNGVLTMSTGKEGERTAYSYMMDHVRAQGGRGARVFIVHRLDRETSGLLLFAKSEEVQARLQENWNDNIISRRYVAVLEGVPEPREGQVVSWLTENPKSLKMTSSPVDDGGKKAVTNYKVLKDNGRYSLAEIELETGRKNQIRVQMASIGHPVAGDKKYGAQTSPIGRVCLHARSISFVHPVTGERMDFDTGVPAAFK</sequence>
<proteinExistence type="inferred from homology"/>
<dbReference type="InterPro" id="IPR006225">
    <property type="entry name" value="PsdUridine_synth_RluC/D"/>
</dbReference>
<dbReference type="SUPFAM" id="SSF55120">
    <property type="entry name" value="Pseudouridine synthase"/>
    <property type="match status" value="1"/>
</dbReference>
<dbReference type="CDD" id="cd00165">
    <property type="entry name" value="S4"/>
    <property type="match status" value="1"/>
</dbReference>
<evidence type="ECO:0000256" key="4">
    <source>
        <dbReference type="PROSITE-ProRule" id="PRU00182"/>
    </source>
</evidence>
<evidence type="ECO:0000256" key="5">
    <source>
        <dbReference type="RuleBase" id="RU362028"/>
    </source>
</evidence>
<comment type="function">
    <text evidence="5">Responsible for synthesis of pseudouridine from uracil.</text>
</comment>
<protein>
    <recommendedName>
        <fullName evidence="5">Pseudouridine synthase</fullName>
        <ecNumber evidence="5">5.4.99.-</ecNumber>
    </recommendedName>
</protein>
<dbReference type="NCBIfam" id="TIGR00005">
    <property type="entry name" value="rluA_subfam"/>
    <property type="match status" value="1"/>
</dbReference>
<dbReference type="Proteomes" id="UP000712007">
    <property type="component" value="Unassembled WGS sequence"/>
</dbReference>
<dbReference type="EMBL" id="JADIMV010000031">
    <property type="protein sequence ID" value="MBO8439347.1"/>
    <property type="molecule type" value="Genomic_DNA"/>
</dbReference>
<dbReference type="SUPFAM" id="SSF55174">
    <property type="entry name" value="Alpha-L RNA-binding motif"/>
    <property type="match status" value="1"/>
</dbReference>
<dbReference type="PANTHER" id="PTHR21600:SF44">
    <property type="entry name" value="RIBOSOMAL LARGE SUBUNIT PSEUDOURIDINE SYNTHASE D"/>
    <property type="match status" value="1"/>
</dbReference>
<dbReference type="CDD" id="cd02869">
    <property type="entry name" value="PseudoU_synth_RluA_like"/>
    <property type="match status" value="1"/>
</dbReference>
<dbReference type="GO" id="GO:0009982">
    <property type="term" value="F:pseudouridine synthase activity"/>
    <property type="evidence" value="ECO:0007669"/>
    <property type="project" value="InterPro"/>
</dbReference>
<dbReference type="AlphaFoldDB" id="A0A940DKG4"/>
<dbReference type="Gene3D" id="3.10.290.10">
    <property type="entry name" value="RNA-binding S4 domain"/>
    <property type="match status" value="1"/>
</dbReference>
<reference evidence="7" key="2">
    <citation type="journal article" date="2021" name="PeerJ">
        <title>Extensive microbial diversity within the chicken gut microbiome revealed by metagenomics and culture.</title>
        <authorList>
            <person name="Gilroy R."/>
            <person name="Ravi A."/>
            <person name="Getino M."/>
            <person name="Pursley I."/>
            <person name="Horton D.L."/>
            <person name="Alikhan N.F."/>
            <person name="Baker D."/>
            <person name="Gharbi K."/>
            <person name="Hall N."/>
            <person name="Watson M."/>
            <person name="Adriaenssens E.M."/>
            <person name="Foster-Nyarko E."/>
            <person name="Jarju S."/>
            <person name="Secka A."/>
            <person name="Antonio M."/>
            <person name="Oren A."/>
            <person name="Chaudhuri R.R."/>
            <person name="La Ragione R."/>
            <person name="Hildebrand F."/>
            <person name="Pallen M.J."/>
        </authorList>
    </citation>
    <scope>NUCLEOTIDE SEQUENCE</scope>
    <source>
        <strain evidence="7">3924</strain>
    </source>
</reference>
<comment type="caution">
    <text evidence="7">The sequence shown here is derived from an EMBL/GenBank/DDBJ whole genome shotgun (WGS) entry which is preliminary data.</text>
</comment>
<dbReference type="InterPro" id="IPR036986">
    <property type="entry name" value="S4_RNA-bd_sf"/>
</dbReference>
<feature type="active site" evidence="3">
    <location>
        <position position="136"/>
    </location>
</feature>
<accession>A0A940DKG4</accession>
<comment type="catalytic activity">
    <reaction evidence="5">
        <text>a uridine in RNA = a pseudouridine in RNA</text>
        <dbReference type="Rhea" id="RHEA:48348"/>
        <dbReference type="Rhea" id="RHEA-COMP:12068"/>
        <dbReference type="Rhea" id="RHEA-COMP:12069"/>
        <dbReference type="ChEBI" id="CHEBI:65314"/>
        <dbReference type="ChEBI" id="CHEBI:65315"/>
    </reaction>
</comment>
<evidence type="ECO:0000256" key="2">
    <source>
        <dbReference type="ARBA" id="ARBA00023235"/>
    </source>
</evidence>
<feature type="domain" description="Pseudouridine synthase RsuA/RluA-like" evidence="6">
    <location>
        <begin position="88"/>
        <end position="242"/>
    </location>
</feature>
<dbReference type="Pfam" id="PF00849">
    <property type="entry name" value="PseudoU_synth_2"/>
    <property type="match status" value="1"/>
</dbReference>
<dbReference type="InterPro" id="IPR006224">
    <property type="entry name" value="PsdUridine_synth_RluA-like_CS"/>
</dbReference>
<dbReference type="InterPro" id="IPR050188">
    <property type="entry name" value="RluA_PseudoU_synthase"/>
</dbReference>
<dbReference type="Gene3D" id="3.30.2350.10">
    <property type="entry name" value="Pseudouridine synthase"/>
    <property type="match status" value="1"/>
</dbReference>
<dbReference type="InterPro" id="IPR006145">
    <property type="entry name" value="PsdUridine_synth_RsuA/RluA"/>
</dbReference>
<dbReference type="PANTHER" id="PTHR21600">
    <property type="entry name" value="MITOCHONDRIAL RNA PSEUDOURIDINE SYNTHASE"/>
    <property type="match status" value="1"/>
</dbReference>
<reference evidence="7" key="1">
    <citation type="submission" date="2020-10" db="EMBL/GenBank/DDBJ databases">
        <authorList>
            <person name="Gilroy R."/>
        </authorList>
    </citation>
    <scope>NUCLEOTIDE SEQUENCE</scope>
    <source>
        <strain evidence="7">3924</strain>
    </source>
</reference>
<dbReference type="GO" id="GO:0003723">
    <property type="term" value="F:RNA binding"/>
    <property type="evidence" value="ECO:0007669"/>
    <property type="project" value="UniProtKB-KW"/>
</dbReference>
<dbReference type="InterPro" id="IPR020103">
    <property type="entry name" value="PsdUridine_synth_cat_dom_sf"/>
</dbReference>
<comment type="similarity">
    <text evidence="1 5">Belongs to the pseudouridine synthase RluA family.</text>
</comment>
<dbReference type="GO" id="GO:0140098">
    <property type="term" value="F:catalytic activity, acting on RNA"/>
    <property type="evidence" value="ECO:0007669"/>
    <property type="project" value="UniProtKB-ARBA"/>
</dbReference>
<gene>
    <name evidence="7" type="ORF">IAC51_01710</name>
</gene>
<keyword evidence="2 5" id="KW-0413">Isomerase</keyword>
<dbReference type="PROSITE" id="PS01129">
    <property type="entry name" value="PSI_RLU"/>
    <property type="match status" value="1"/>
</dbReference>
<evidence type="ECO:0000256" key="3">
    <source>
        <dbReference type="PIRSR" id="PIRSR606225-1"/>
    </source>
</evidence>
<evidence type="ECO:0000259" key="6">
    <source>
        <dbReference type="Pfam" id="PF00849"/>
    </source>
</evidence>
<dbReference type="GO" id="GO:0000455">
    <property type="term" value="P:enzyme-directed rRNA pseudouridine synthesis"/>
    <property type="evidence" value="ECO:0007669"/>
    <property type="project" value="TreeGrafter"/>
</dbReference>
<keyword evidence="4" id="KW-0694">RNA-binding</keyword>
<evidence type="ECO:0000313" key="8">
    <source>
        <dbReference type="Proteomes" id="UP000712007"/>
    </source>
</evidence>
<organism evidence="7 8">
    <name type="scientific">Candidatus Aphodosoma intestinipullorum</name>
    <dbReference type="NCBI Taxonomy" id="2840674"/>
    <lineage>
        <taxon>Bacteria</taxon>
        <taxon>Pseudomonadati</taxon>
        <taxon>Bacteroidota</taxon>
        <taxon>Bacteroidia</taxon>
        <taxon>Bacteroidales</taxon>
        <taxon>Candidatus Aphodosoma</taxon>
    </lineage>
</organism>
<dbReference type="EC" id="5.4.99.-" evidence="5"/>
<name>A0A940DKG4_9BACT</name>
<evidence type="ECO:0000313" key="7">
    <source>
        <dbReference type="EMBL" id="MBO8439347.1"/>
    </source>
</evidence>